<dbReference type="Pfam" id="PF05977">
    <property type="entry name" value="MFS_3"/>
    <property type="match status" value="1"/>
</dbReference>
<comment type="caution">
    <text evidence="9">The sequence shown here is derived from an EMBL/GenBank/DDBJ whole genome shotgun (WGS) entry which is preliminary data.</text>
</comment>
<accession>A0A370GHF0</accession>
<dbReference type="PANTHER" id="PTHR23513:SF6">
    <property type="entry name" value="MAJOR FACILITATOR SUPERFAMILY ASSOCIATED DOMAIN-CONTAINING PROTEIN"/>
    <property type="match status" value="1"/>
</dbReference>
<keyword evidence="10" id="KW-1185">Reference proteome</keyword>
<evidence type="ECO:0000256" key="7">
    <source>
        <dbReference type="SAM" id="Phobius"/>
    </source>
</evidence>
<dbReference type="AlphaFoldDB" id="A0A370GHF0"/>
<feature type="transmembrane region" description="Helical" evidence="7">
    <location>
        <begin position="288"/>
        <end position="306"/>
    </location>
</feature>
<feature type="transmembrane region" description="Helical" evidence="7">
    <location>
        <begin position="378"/>
        <end position="396"/>
    </location>
</feature>
<evidence type="ECO:0000256" key="6">
    <source>
        <dbReference type="ARBA" id="ARBA00023136"/>
    </source>
</evidence>
<keyword evidence="6 7" id="KW-0472">Membrane</keyword>
<evidence type="ECO:0000313" key="10">
    <source>
        <dbReference type="Proteomes" id="UP000255355"/>
    </source>
</evidence>
<evidence type="ECO:0000256" key="5">
    <source>
        <dbReference type="ARBA" id="ARBA00022989"/>
    </source>
</evidence>
<feature type="transmembrane region" description="Helical" evidence="7">
    <location>
        <begin position="47"/>
        <end position="70"/>
    </location>
</feature>
<keyword evidence="5 7" id="KW-1133">Transmembrane helix</keyword>
<keyword evidence="3" id="KW-1003">Cell membrane</keyword>
<sequence>MRARNTVPLGTDFSKLWTASAISSIGDGVTLVAGPLLVASLTANPAAVAGAAFVQQLPWLLFVLVSGVFVDRLERRRLIVTVNVLRAAALGALVAATAAGIVTVPVVYVVFFLLGVGETLADSASAAFLPAIVAAERLGDANARLMATFTIGNQFLAKPLGAWLFVLGAAVPFALDAVSFCAAAALVATVRAASKPAISTANISVREDIASGLRWLWRHRLLRTLALSMGVGNVAFCAAFATFVLYAHERLGVSGVGYGLLLTASAVGGLLGTLAAGRLRSWLGAATLLRAGLGVEAATHLALAVVRSPWAAAMILVMFGIHTMVWGVIVVTTRQRQVPDHLLGRVGSVYSLFDLGGAALGSLLGGGIAQALGVVAPFWIAAAIMTCVAVLAWRPLGRAVAV</sequence>
<gene>
    <name evidence="9" type="ORF">DFR68_12443</name>
</gene>
<organism evidence="9 10">
    <name type="scientific">Nocardia mexicana</name>
    <dbReference type="NCBI Taxonomy" id="279262"/>
    <lineage>
        <taxon>Bacteria</taxon>
        <taxon>Bacillati</taxon>
        <taxon>Actinomycetota</taxon>
        <taxon>Actinomycetes</taxon>
        <taxon>Mycobacteriales</taxon>
        <taxon>Nocardiaceae</taxon>
        <taxon>Nocardia</taxon>
    </lineage>
</organism>
<feature type="transmembrane region" description="Helical" evidence="7">
    <location>
        <begin position="352"/>
        <end position="372"/>
    </location>
</feature>
<feature type="domain" description="Major facilitator superfamily (MFS) profile" evidence="8">
    <location>
        <begin position="12"/>
        <end position="400"/>
    </location>
</feature>
<dbReference type="STRING" id="1210089.GCA_001613165_06338"/>
<dbReference type="CDD" id="cd06173">
    <property type="entry name" value="MFS_MefA_like"/>
    <property type="match status" value="1"/>
</dbReference>
<evidence type="ECO:0000256" key="1">
    <source>
        <dbReference type="ARBA" id="ARBA00004651"/>
    </source>
</evidence>
<evidence type="ECO:0000313" key="9">
    <source>
        <dbReference type="EMBL" id="RDI42780.1"/>
    </source>
</evidence>
<reference evidence="9 10" key="1">
    <citation type="submission" date="2018-07" db="EMBL/GenBank/DDBJ databases">
        <title>Genomic Encyclopedia of Type Strains, Phase IV (KMG-IV): sequencing the most valuable type-strain genomes for metagenomic binning, comparative biology and taxonomic classification.</title>
        <authorList>
            <person name="Goeker M."/>
        </authorList>
    </citation>
    <scope>NUCLEOTIDE SEQUENCE [LARGE SCALE GENOMIC DNA]</scope>
    <source>
        <strain evidence="9 10">DSM 44952</strain>
    </source>
</reference>
<comment type="subcellular location">
    <subcellularLocation>
        <location evidence="1">Cell membrane</location>
        <topology evidence="1">Multi-pass membrane protein</topology>
    </subcellularLocation>
</comment>
<dbReference type="Gene3D" id="1.20.1250.20">
    <property type="entry name" value="MFS general substrate transporter like domains"/>
    <property type="match status" value="1"/>
</dbReference>
<feature type="transmembrane region" description="Helical" evidence="7">
    <location>
        <begin position="162"/>
        <end position="188"/>
    </location>
</feature>
<keyword evidence="4 7" id="KW-0812">Transmembrane</keyword>
<dbReference type="GO" id="GO:0022857">
    <property type="term" value="F:transmembrane transporter activity"/>
    <property type="evidence" value="ECO:0007669"/>
    <property type="project" value="InterPro"/>
</dbReference>
<feature type="transmembrane region" description="Helical" evidence="7">
    <location>
        <begin position="312"/>
        <end position="331"/>
    </location>
</feature>
<evidence type="ECO:0000256" key="4">
    <source>
        <dbReference type="ARBA" id="ARBA00022692"/>
    </source>
</evidence>
<dbReference type="PROSITE" id="PS50850">
    <property type="entry name" value="MFS"/>
    <property type="match status" value="1"/>
</dbReference>
<dbReference type="Proteomes" id="UP000255355">
    <property type="component" value="Unassembled WGS sequence"/>
</dbReference>
<name>A0A370GHF0_9NOCA</name>
<dbReference type="OrthoDB" id="582586at2"/>
<dbReference type="InterPro" id="IPR036259">
    <property type="entry name" value="MFS_trans_sf"/>
</dbReference>
<dbReference type="RefSeq" id="WP_068028115.1">
    <property type="nucleotide sequence ID" value="NZ_QQAZ01000024.1"/>
</dbReference>
<dbReference type="SUPFAM" id="SSF103473">
    <property type="entry name" value="MFS general substrate transporter"/>
    <property type="match status" value="1"/>
</dbReference>
<dbReference type="GO" id="GO:0005886">
    <property type="term" value="C:plasma membrane"/>
    <property type="evidence" value="ECO:0007669"/>
    <property type="project" value="UniProtKB-SubCell"/>
</dbReference>
<feature type="transmembrane region" description="Helical" evidence="7">
    <location>
        <begin position="90"/>
        <end position="114"/>
    </location>
</feature>
<protein>
    <submittedName>
        <fullName evidence="9">Putative MFS family arabinose efflux permease</fullName>
    </submittedName>
</protein>
<evidence type="ECO:0000259" key="8">
    <source>
        <dbReference type="PROSITE" id="PS50850"/>
    </source>
</evidence>
<feature type="transmembrane region" description="Helical" evidence="7">
    <location>
        <begin position="21"/>
        <end position="41"/>
    </location>
</feature>
<evidence type="ECO:0000256" key="3">
    <source>
        <dbReference type="ARBA" id="ARBA00022475"/>
    </source>
</evidence>
<evidence type="ECO:0000256" key="2">
    <source>
        <dbReference type="ARBA" id="ARBA00022448"/>
    </source>
</evidence>
<keyword evidence="2" id="KW-0813">Transport</keyword>
<dbReference type="InterPro" id="IPR010290">
    <property type="entry name" value="TM_effector"/>
</dbReference>
<dbReference type="EMBL" id="QQAZ01000024">
    <property type="protein sequence ID" value="RDI42780.1"/>
    <property type="molecule type" value="Genomic_DNA"/>
</dbReference>
<feature type="transmembrane region" description="Helical" evidence="7">
    <location>
        <begin position="224"/>
        <end position="246"/>
    </location>
</feature>
<dbReference type="PANTHER" id="PTHR23513">
    <property type="entry name" value="INTEGRAL MEMBRANE EFFLUX PROTEIN-RELATED"/>
    <property type="match status" value="1"/>
</dbReference>
<feature type="transmembrane region" description="Helical" evidence="7">
    <location>
        <begin position="258"/>
        <end position="276"/>
    </location>
</feature>
<dbReference type="InterPro" id="IPR020846">
    <property type="entry name" value="MFS_dom"/>
</dbReference>
<proteinExistence type="predicted"/>